<evidence type="ECO:0000313" key="15">
    <source>
        <dbReference type="EMBL" id="KAL3825804.1"/>
    </source>
</evidence>
<keyword evidence="8" id="KW-0804">Transcription</keyword>
<feature type="region of interest" description="Disordered" evidence="13">
    <location>
        <begin position="1"/>
        <end position="26"/>
    </location>
</feature>
<evidence type="ECO:0000256" key="3">
    <source>
        <dbReference type="ARBA" id="ARBA00022553"/>
    </source>
</evidence>
<dbReference type="GO" id="GO:0003677">
    <property type="term" value="F:DNA binding"/>
    <property type="evidence" value="ECO:0007669"/>
    <property type="project" value="UniProtKB-KW"/>
</dbReference>
<feature type="compositionally biased region" description="Pro residues" evidence="13">
    <location>
        <begin position="9"/>
        <end position="26"/>
    </location>
</feature>
<evidence type="ECO:0000256" key="6">
    <source>
        <dbReference type="ARBA" id="ARBA00023125"/>
    </source>
</evidence>
<evidence type="ECO:0000256" key="11">
    <source>
        <dbReference type="ARBA" id="ARBA00081483"/>
    </source>
</evidence>
<gene>
    <name evidence="15" type="ORF">ACJIZ3_021833</name>
</gene>
<evidence type="ECO:0000256" key="13">
    <source>
        <dbReference type="SAM" id="MobiDB-lite"/>
    </source>
</evidence>
<name>A0ABD3SMJ3_9LAMI</name>
<feature type="domain" description="HSF-type DNA-binding" evidence="14">
    <location>
        <begin position="119"/>
        <end position="143"/>
    </location>
</feature>
<proteinExistence type="inferred from homology"/>
<evidence type="ECO:0000256" key="8">
    <source>
        <dbReference type="ARBA" id="ARBA00023163"/>
    </source>
</evidence>
<comment type="function">
    <text evidence="10">DNA-binding protein that specifically binds heat shock promoter elements (HSE) and activates transcription.</text>
</comment>
<reference evidence="15 16" key="1">
    <citation type="submission" date="2024-12" db="EMBL/GenBank/DDBJ databases">
        <title>The unique morphological basis and parallel evolutionary history of personate flowers in Penstemon.</title>
        <authorList>
            <person name="Depatie T.H."/>
            <person name="Wessinger C.A."/>
        </authorList>
    </citation>
    <scope>NUCLEOTIDE SEQUENCE [LARGE SCALE GENOMIC DNA]</scope>
    <source>
        <strain evidence="15">WTNN_2</strain>
        <tissue evidence="15">Leaf</tissue>
    </source>
</reference>
<organism evidence="15 16">
    <name type="scientific">Penstemon smallii</name>
    <dbReference type="NCBI Taxonomy" id="265156"/>
    <lineage>
        <taxon>Eukaryota</taxon>
        <taxon>Viridiplantae</taxon>
        <taxon>Streptophyta</taxon>
        <taxon>Embryophyta</taxon>
        <taxon>Tracheophyta</taxon>
        <taxon>Spermatophyta</taxon>
        <taxon>Magnoliopsida</taxon>
        <taxon>eudicotyledons</taxon>
        <taxon>Gunneridae</taxon>
        <taxon>Pentapetalae</taxon>
        <taxon>asterids</taxon>
        <taxon>lamiids</taxon>
        <taxon>Lamiales</taxon>
        <taxon>Plantaginaceae</taxon>
        <taxon>Cheloneae</taxon>
        <taxon>Penstemon</taxon>
    </lineage>
</organism>
<dbReference type="PANTHER" id="PTHR10015:SF337">
    <property type="entry name" value="HEAT STRESS TRANSCRIPTION FACTOR A-3"/>
    <property type="match status" value="1"/>
</dbReference>
<evidence type="ECO:0000313" key="16">
    <source>
        <dbReference type="Proteomes" id="UP001634393"/>
    </source>
</evidence>
<evidence type="ECO:0000256" key="9">
    <source>
        <dbReference type="ARBA" id="ARBA00023242"/>
    </source>
</evidence>
<evidence type="ECO:0000256" key="2">
    <source>
        <dbReference type="ARBA" id="ARBA00006403"/>
    </source>
</evidence>
<feature type="region of interest" description="Disordered" evidence="13">
    <location>
        <begin position="166"/>
        <end position="187"/>
    </location>
</feature>
<dbReference type="Pfam" id="PF00447">
    <property type="entry name" value="HSF_DNA-bind"/>
    <property type="match status" value="1"/>
</dbReference>
<keyword evidence="16" id="KW-1185">Reference proteome</keyword>
<accession>A0ABD3SMJ3</accession>
<keyword evidence="6" id="KW-0238">DNA-binding</keyword>
<evidence type="ECO:0000259" key="14">
    <source>
        <dbReference type="PROSITE" id="PS00434"/>
    </source>
</evidence>
<comment type="caution">
    <text evidence="15">The sequence shown here is derived from an EMBL/GenBank/DDBJ whole genome shotgun (WGS) entry which is preliminary data.</text>
</comment>
<dbReference type="Gene3D" id="1.10.10.10">
    <property type="entry name" value="Winged helix-like DNA-binding domain superfamily/Winged helix DNA-binding domain"/>
    <property type="match status" value="1"/>
</dbReference>
<dbReference type="EMBL" id="JBJXBP010000006">
    <property type="protein sequence ID" value="KAL3825804.1"/>
    <property type="molecule type" value="Genomic_DNA"/>
</dbReference>
<evidence type="ECO:0000256" key="7">
    <source>
        <dbReference type="ARBA" id="ARBA00023159"/>
    </source>
</evidence>
<evidence type="ECO:0000256" key="1">
    <source>
        <dbReference type="ARBA" id="ARBA00004123"/>
    </source>
</evidence>
<dbReference type="Proteomes" id="UP001634393">
    <property type="component" value="Unassembled WGS sequence"/>
</dbReference>
<evidence type="ECO:0000256" key="5">
    <source>
        <dbReference type="ARBA" id="ARBA00023016"/>
    </source>
</evidence>
<dbReference type="PRINTS" id="PR00056">
    <property type="entry name" value="HSFDOMAIN"/>
</dbReference>
<comment type="subcellular location">
    <subcellularLocation>
        <location evidence="1">Nucleus</location>
    </subcellularLocation>
</comment>
<feature type="region of interest" description="Disordered" evidence="13">
    <location>
        <begin position="42"/>
        <end position="73"/>
    </location>
</feature>
<dbReference type="SMART" id="SM00415">
    <property type="entry name" value="HSF"/>
    <property type="match status" value="1"/>
</dbReference>
<dbReference type="PANTHER" id="PTHR10015">
    <property type="entry name" value="HEAT SHOCK TRANSCRIPTION FACTOR"/>
    <property type="match status" value="1"/>
</dbReference>
<evidence type="ECO:0000256" key="12">
    <source>
        <dbReference type="RuleBase" id="RU004020"/>
    </source>
</evidence>
<protein>
    <recommendedName>
        <fullName evidence="11">Heat stress transcription factor</fullName>
    </recommendedName>
</protein>
<dbReference type="InterPro" id="IPR000232">
    <property type="entry name" value="HSF_DNA-bd"/>
</dbReference>
<keyword evidence="4" id="KW-0805">Transcription regulation</keyword>
<keyword evidence="9" id="KW-0539">Nucleus</keyword>
<feature type="compositionally biased region" description="Polar residues" evidence="13">
    <location>
        <begin position="44"/>
        <end position="53"/>
    </location>
</feature>
<evidence type="ECO:0000256" key="4">
    <source>
        <dbReference type="ARBA" id="ARBA00023015"/>
    </source>
</evidence>
<keyword evidence="7" id="KW-0010">Activator</keyword>
<sequence length="461" mass="51501">MESDENQNPFPPPAPPQPPFPPPLSFPLPLSVASPFPEPLSIPPISSFQTQFESRGGGGENLSGVPQPLESLHESPVPPFLSKTFDLVDDPSLDAIISWGEKGNSFVVWDPVEFARMILPRNFKHNNYSSFVRQLNTYGFRKIDTDKWEFANEGFLRGQKHMLKNIQRRSRSSHQIGSSSGSSTEANKALLEDEIERLRQERNSMKQEVAELQNQQRGTIKHMEIVNEKLVAAEKRQKQMISFLAKMFQNPAFISRLEQTRETKTITSPRSTRKFIKHQKNEPGTSSSSLEGQIVKYETELRNFSILDDKFPDLQDIGQDDLELVHELLGAPDPVEFVPAPGDIDPPIIGKGVEILPPQSKNEYFVSFPEDLIPRTEGMTTEDVWSMGFEASAGMSSSSTELWGNFSGFGEPGLGVSGGLSDIWDIGSFQNAGSSGIEKWPDEDSPSVEFEKRDSSKKMDP</sequence>
<dbReference type="PROSITE" id="PS00434">
    <property type="entry name" value="HSF_DOMAIN"/>
    <property type="match status" value="1"/>
</dbReference>
<comment type="similarity">
    <text evidence="2 12">Belongs to the HSF family.</text>
</comment>
<evidence type="ECO:0000256" key="10">
    <source>
        <dbReference type="ARBA" id="ARBA00055747"/>
    </source>
</evidence>
<dbReference type="AlphaFoldDB" id="A0ABD3SMJ3"/>
<feature type="compositionally biased region" description="Low complexity" evidence="13">
    <location>
        <begin position="173"/>
        <end position="183"/>
    </location>
</feature>
<dbReference type="GO" id="GO:0005634">
    <property type="term" value="C:nucleus"/>
    <property type="evidence" value="ECO:0007669"/>
    <property type="project" value="UniProtKB-SubCell"/>
</dbReference>
<dbReference type="InterPro" id="IPR036390">
    <property type="entry name" value="WH_DNA-bd_sf"/>
</dbReference>
<dbReference type="InterPro" id="IPR036388">
    <property type="entry name" value="WH-like_DNA-bd_sf"/>
</dbReference>
<keyword evidence="3" id="KW-0597">Phosphoprotein</keyword>
<keyword evidence="5" id="KW-0346">Stress response</keyword>
<feature type="region of interest" description="Disordered" evidence="13">
    <location>
        <begin position="434"/>
        <end position="461"/>
    </location>
</feature>
<dbReference type="FunFam" id="1.10.10.10:FF:000057">
    <property type="entry name" value="Heat shock transcription factor 1"/>
    <property type="match status" value="1"/>
</dbReference>
<dbReference type="SUPFAM" id="SSF46785">
    <property type="entry name" value="Winged helix' DNA-binding domain"/>
    <property type="match status" value="1"/>
</dbReference>
<feature type="compositionally biased region" description="Basic and acidic residues" evidence="13">
    <location>
        <begin position="449"/>
        <end position="461"/>
    </location>
</feature>